<protein>
    <submittedName>
        <fullName evidence="22">Kinesin-like protein KIF21B</fullName>
    </submittedName>
</protein>
<dbReference type="GO" id="GO:0005874">
    <property type="term" value="C:microtubule"/>
    <property type="evidence" value="ECO:0007669"/>
    <property type="project" value="UniProtKB-KW"/>
</dbReference>
<dbReference type="GO" id="GO:0007052">
    <property type="term" value="P:mitotic spindle organization"/>
    <property type="evidence" value="ECO:0007669"/>
    <property type="project" value="TreeGrafter"/>
</dbReference>
<feature type="coiled-coil region" evidence="18">
    <location>
        <begin position="888"/>
        <end position="961"/>
    </location>
</feature>
<evidence type="ECO:0000256" key="16">
    <source>
        <dbReference type="PROSITE-ProRule" id="PRU00221"/>
    </source>
</evidence>
<dbReference type="GO" id="GO:0008017">
    <property type="term" value="F:microtubule binding"/>
    <property type="evidence" value="ECO:0007669"/>
    <property type="project" value="InterPro"/>
</dbReference>
<evidence type="ECO:0000256" key="19">
    <source>
        <dbReference type="SAM" id="MobiDB-lite"/>
    </source>
</evidence>
<dbReference type="GO" id="GO:0051231">
    <property type="term" value="P:spindle elongation"/>
    <property type="evidence" value="ECO:0007669"/>
    <property type="project" value="TreeGrafter"/>
</dbReference>
<dbReference type="PRINTS" id="PR00380">
    <property type="entry name" value="KINESINHEAVY"/>
</dbReference>
<feature type="repeat" description="WD" evidence="16">
    <location>
        <begin position="1563"/>
        <end position="1604"/>
    </location>
</feature>
<keyword evidence="10 17" id="KW-0547">Nucleotide-binding</keyword>
<dbReference type="CTD" id="34422"/>
<keyword evidence="8" id="KW-0493">Microtubule</keyword>
<feature type="region of interest" description="Disordered" evidence="19">
    <location>
        <begin position="1276"/>
        <end position="1300"/>
    </location>
</feature>
<accession>A0A979FRR5</accession>
<proteinExistence type="inferred from homology"/>
<evidence type="ECO:0000259" key="20">
    <source>
        <dbReference type="PROSITE" id="PS50067"/>
    </source>
</evidence>
<dbReference type="CDD" id="cd00200">
    <property type="entry name" value="WD40"/>
    <property type="match status" value="1"/>
</dbReference>
<keyword evidence="11 17" id="KW-0067">ATP-binding</keyword>
<evidence type="ECO:0000256" key="13">
    <source>
        <dbReference type="ARBA" id="ARBA00023175"/>
    </source>
</evidence>
<dbReference type="InterPro" id="IPR001752">
    <property type="entry name" value="Kinesin_motor_dom"/>
</dbReference>
<evidence type="ECO:0000256" key="5">
    <source>
        <dbReference type="ARBA" id="ARBA00022490"/>
    </source>
</evidence>
<feature type="coiled-coil region" evidence="18">
    <location>
        <begin position="1001"/>
        <end position="1028"/>
    </location>
</feature>
<dbReference type="PROSITE" id="PS50067">
    <property type="entry name" value="KINESIN_MOTOR_2"/>
    <property type="match status" value="1"/>
</dbReference>
<organism evidence="21 22">
    <name type="scientific">Hyalella azteca</name>
    <name type="common">Amphipod</name>
    <dbReference type="NCBI Taxonomy" id="294128"/>
    <lineage>
        <taxon>Eukaryota</taxon>
        <taxon>Metazoa</taxon>
        <taxon>Ecdysozoa</taxon>
        <taxon>Arthropoda</taxon>
        <taxon>Crustacea</taxon>
        <taxon>Multicrustacea</taxon>
        <taxon>Malacostraca</taxon>
        <taxon>Eumalacostraca</taxon>
        <taxon>Peracarida</taxon>
        <taxon>Amphipoda</taxon>
        <taxon>Senticaudata</taxon>
        <taxon>Talitrida</taxon>
        <taxon>Talitroidea</taxon>
        <taxon>Hyalellidae</taxon>
        <taxon>Hyalella</taxon>
    </lineage>
</organism>
<feature type="coiled-coil region" evidence="18">
    <location>
        <begin position="427"/>
        <end position="454"/>
    </location>
</feature>
<dbReference type="GO" id="GO:0030425">
    <property type="term" value="C:dendrite"/>
    <property type="evidence" value="ECO:0007669"/>
    <property type="project" value="UniProtKB-SubCell"/>
</dbReference>
<dbReference type="InterPro" id="IPR027417">
    <property type="entry name" value="P-loop_NTPase"/>
</dbReference>
<dbReference type="Pfam" id="PF00400">
    <property type="entry name" value="WD40"/>
    <property type="match status" value="5"/>
</dbReference>
<dbReference type="GO" id="GO:0005524">
    <property type="term" value="F:ATP binding"/>
    <property type="evidence" value="ECO:0007669"/>
    <property type="project" value="UniProtKB-UniRule"/>
</dbReference>
<dbReference type="FunFam" id="2.130.10.10:FF:000164">
    <property type="entry name" value="Kinesin family member 21A"/>
    <property type="match status" value="1"/>
</dbReference>
<dbReference type="PROSITE" id="PS50082">
    <property type="entry name" value="WD_REPEATS_2"/>
    <property type="match status" value="3"/>
</dbReference>
<dbReference type="KEGG" id="hazt:108669325"/>
<dbReference type="RefSeq" id="XP_047739308.1">
    <property type="nucleotide sequence ID" value="XM_047883352.1"/>
</dbReference>
<feature type="compositionally biased region" description="Acidic residues" evidence="19">
    <location>
        <begin position="597"/>
        <end position="640"/>
    </location>
</feature>
<evidence type="ECO:0000256" key="12">
    <source>
        <dbReference type="ARBA" id="ARBA00023054"/>
    </source>
</evidence>
<feature type="coiled-coil region" evidence="18">
    <location>
        <begin position="642"/>
        <end position="831"/>
    </location>
</feature>
<feature type="binding site" evidence="17">
    <location>
        <begin position="86"/>
        <end position="93"/>
    </location>
    <ligand>
        <name>ATP</name>
        <dbReference type="ChEBI" id="CHEBI:30616"/>
    </ligand>
</feature>
<feature type="compositionally biased region" description="Low complexity" evidence="19">
    <location>
        <begin position="1058"/>
        <end position="1067"/>
    </location>
</feature>
<evidence type="ECO:0000256" key="4">
    <source>
        <dbReference type="ARBA" id="ARBA00004624"/>
    </source>
</evidence>
<feature type="compositionally biased region" description="Basic and acidic residues" evidence="19">
    <location>
        <begin position="579"/>
        <end position="596"/>
    </location>
</feature>
<comment type="similarity">
    <text evidence="17">Belongs to the TRAFAC class myosin-kinesin ATPase superfamily. Kinesin family.</text>
</comment>
<dbReference type="GO" id="GO:0005875">
    <property type="term" value="C:microtubule associated complex"/>
    <property type="evidence" value="ECO:0007669"/>
    <property type="project" value="TreeGrafter"/>
</dbReference>
<dbReference type="OMA" id="QVAHTDV"/>
<evidence type="ECO:0000256" key="15">
    <source>
        <dbReference type="ARBA" id="ARBA00023273"/>
    </source>
</evidence>
<evidence type="ECO:0000256" key="6">
    <source>
        <dbReference type="ARBA" id="ARBA00022553"/>
    </source>
</evidence>
<evidence type="ECO:0000256" key="18">
    <source>
        <dbReference type="SAM" id="Coils"/>
    </source>
</evidence>
<dbReference type="InterPro" id="IPR036961">
    <property type="entry name" value="Kinesin_motor_dom_sf"/>
</dbReference>
<feature type="region of interest" description="Disordered" evidence="19">
    <location>
        <begin position="556"/>
        <end position="640"/>
    </location>
</feature>
<feature type="compositionally biased region" description="Polar residues" evidence="19">
    <location>
        <begin position="1118"/>
        <end position="1132"/>
    </location>
</feature>
<feature type="region of interest" description="Disordered" evidence="19">
    <location>
        <begin position="1210"/>
        <end position="1238"/>
    </location>
</feature>
<dbReference type="Pfam" id="PF23203">
    <property type="entry name" value="KIF21A"/>
    <property type="match status" value="1"/>
</dbReference>
<sequence>MTEDESSVRVAIRVRPQIAREVIEMCRVCTSVTPGEPQVWLGSDKAFTYDHVFDMDTQQEDVYHKCVHGLIEGCFKGYNATVLAYGQTGSGKTYTMGTGLEVDSLSADLQGIVPRAMNHLFEGISQRRREALEQQKTPPEFKVTAHFMELYNEEVIDLFDPAFKGIGKSSVRIHEDSSGGIYVSGITTRAVSCVEEAMQCLRAGALSRTTASTNMNAQSSRSHAVFTINITQQRLAEPQDGEEEQEGLGDSSNALPEFETLTAKFHFVDLAGSERLKRTGATGDRARESISINCGLLALGNVISALGDVTKKASHVPYRDSKLTRLLQDSLGGNSQTVMIACISPSDTDFMETLNTLKYANRARNIKNRVTVNQDKTSKTIALLRMEIQQLQIQLMEYRQGKRVVSQDGSEAVNDMYHENQMLAVECGNLRTRVKALQETIDVLTAKNTALLAEKATGQWVSADGDDTEGAGSDITSLIQGYLQEIEELRAKLCESEQVCQQLRKQVNNRANARLSVSPLVHVPMSGSLMEGVEEGSGPNSIAELIEEAKHDLQKDMREISAPKKRKKKLSRTLFGPETVHRNNEDADTENNKENETENGDENMEEGEAGEEVEDEEEEDEEESSDESSEDKEDDSDEEFCSENYNEELADLTSEISLKQKLIEGLEQSQRRLETMRQQYEEKLAVLMNRIRATQDERDKVLSNLKPGGNAGDDKARQIKLEYERKIGLLQKDLKKMQSAQKEHAKVMKEKTQHERQLKALKADLADMKKAKVRLMNKMKEDSSRAKKEDVKKNREIAQLRKETLKKENLIKNLEAENRLKNIVLKRKTQEIAVLKKVPRQGLSDKASGRIRKKGLQPSLVYSPKAAKQKWQQLEQNINKVAYNKQTVSSLERDMDRWLKERETLSRQLDKALRRRERLDPTNATQLSDLNDQVDGLRANINYIQENIAECQENIVAMEENKDGDPESLTTAVSGACMSAAESEYIISKLITMTVSQATLAAQKQAAIAELENRMKQMEQNTTVQEQLLAHVLGNPNHEVFSLMSSLLAGDASNSTDSSRSPSPSEQRPLEPPASPVYSSDSLLRRDKARCRQATPQDMLFSNGSDRSGATSDDAASRPSSHPTSANNTISSTIVPPAVIPSAFHMYSSTSNLPSTLPSLNAAASSAASSCNPSAASTIDPRMTTSLDGALGRSDSEQWAMRAPRGAVLNKGGGGVRRVSPKLSRKSDPSPVSGALFPALLPSPRLHRKNLPLNNGTINGAGIVLTPVISYSRQNSAESATEATPPASPGSYRRQASREGDVFNRLTSTGTSTRHNRHHTGVINPYQGRISQRSVLACTHVAQGHTKAVLSVFATEDRLFSASKDRTVKAFSFNTYRTVKVWDLVRGQEIETLTGHPNNVNCVKYCENSRACYTVSSSYIKVWDLREDPSRCTRTLSSSGLTTNGAVAVSATSRSLMPPGETQVNDIALSNTSNILYSAASNIVRVWDLRMWVVCSKDHSIKVFDVVESNKSGLISSRLNLDPPHYDGIQSLAMFGDTLFSGSRDMCIKKWDIRKGELLMNLNAAHRDWVCALCFNPGGQILLSGCRGGVVKMWSTESCQVVGELRAHASTINAITTNSTCIFTASNDCSVGMWRVRTSYDVSPDLSDAS</sequence>
<dbReference type="OrthoDB" id="3176171at2759"/>
<keyword evidence="13 17" id="KW-0505">Motor protein</keyword>
<keyword evidence="21" id="KW-1185">Reference proteome</keyword>
<evidence type="ECO:0000256" key="8">
    <source>
        <dbReference type="ARBA" id="ARBA00022701"/>
    </source>
</evidence>
<keyword evidence="7 16" id="KW-0853">WD repeat</keyword>
<evidence type="ECO:0000256" key="11">
    <source>
        <dbReference type="ARBA" id="ARBA00022840"/>
    </source>
</evidence>
<feature type="compositionally biased region" description="Polar residues" evidence="19">
    <location>
        <begin position="1094"/>
        <end position="1111"/>
    </location>
</feature>
<dbReference type="SUPFAM" id="SSF52540">
    <property type="entry name" value="P-loop containing nucleoside triphosphate hydrolases"/>
    <property type="match status" value="1"/>
</dbReference>
<dbReference type="GO" id="GO:0030426">
    <property type="term" value="C:growth cone"/>
    <property type="evidence" value="ECO:0007669"/>
    <property type="project" value="UniProtKB-SubCell"/>
</dbReference>
<dbReference type="CDD" id="cd01372">
    <property type="entry name" value="KISc_KIF4"/>
    <property type="match status" value="1"/>
</dbReference>
<dbReference type="InterPro" id="IPR015943">
    <property type="entry name" value="WD40/YVTN_repeat-like_dom_sf"/>
</dbReference>
<evidence type="ECO:0000256" key="7">
    <source>
        <dbReference type="ARBA" id="ARBA00022574"/>
    </source>
</evidence>
<evidence type="ECO:0000256" key="10">
    <source>
        <dbReference type="ARBA" id="ARBA00022741"/>
    </source>
</evidence>
<dbReference type="Pfam" id="PF00225">
    <property type="entry name" value="Kinesin"/>
    <property type="match status" value="1"/>
</dbReference>
<dbReference type="Pfam" id="PF23204">
    <property type="entry name" value="KIF21A_2nd"/>
    <property type="match status" value="1"/>
</dbReference>
<dbReference type="InterPro" id="IPR011047">
    <property type="entry name" value="Quinoprotein_ADH-like_sf"/>
</dbReference>
<feature type="region of interest" description="Disordered" evidence="19">
    <location>
        <begin position="1051"/>
        <end position="1132"/>
    </location>
</feature>
<evidence type="ECO:0000256" key="2">
    <source>
        <dbReference type="ARBA" id="ARBA00004279"/>
    </source>
</evidence>
<keyword evidence="6" id="KW-0597">Phosphoprotein</keyword>
<dbReference type="PROSITE" id="PS50294">
    <property type="entry name" value="WD_REPEATS_REGION"/>
    <property type="match status" value="1"/>
</dbReference>
<evidence type="ECO:0000256" key="3">
    <source>
        <dbReference type="ARBA" id="ARBA00004489"/>
    </source>
</evidence>
<dbReference type="InterPro" id="IPR056533">
    <property type="entry name" value="KIF21A/B_hel_1"/>
</dbReference>
<comment type="subcellular location">
    <subcellularLocation>
        <location evidence="3">Cell projection</location>
        <location evidence="3">Axon</location>
    </subcellularLocation>
    <subcellularLocation>
        <location evidence="2">Cell projection</location>
        <location evidence="2">Dendrite</location>
    </subcellularLocation>
    <subcellularLocation>
        <location evidence="4">Cell projection</location>
        <location evidence="4">Growth cone</location>
    </subcellularLocation>
    <subcellularLocation>
        <location evidence="1">Cytoplasm</location>
        <location evidence="1">Cytoskeleton</location>
    </subcellularLocation>
</comment>
<dbReference type="InterPro" id="IPR056532">
    <property type="entry name" value="KIF21A/B_hel_2"/>
</dbReference>
<keyword evidence="5" id="KW-0963">Cytoplasm</keyword>
<dbReference type="GO" id="GO:0003777">
    <property type="term" value="F:microtubule motor activity"/>
    <property type="evidence" value="ECO:0007669"/>
    <property type="project" value="InterPro"/>
</dbReference>
<dbReference type="SMART" id="SM00320">
    <property type="entry name" value="WD40"/>
    <property type="match status" value="6"/>
</dbReference>
<dbReference type="SMART" id="SM00129">
    <property type="entry name" value="KISc"/>
    <property type="match status" value="1"/>
</dbReference>
<dbReference type="GeneID" id="108669325"/>
<dbReference type="SUPFAM" id="SSF50998">
    <property type="entry name" value="Quinoprotein alcohol dehydrogenase-like"/>
    <property type="match status" value="1"/>
</dbReference>
<dbReference type="CDD" id="cd22248">
    <property type="entry name" value="Rcc_KIF21"/>
    <property type="match status" value="1"/>
</dbReference>
<dbReference type="GO" id="GO:0007018">
    <property type="term" value="P:microtubule-based movement"/>
    <property type="evidence" value="ECO:0007669"/>
    <property type="project" value="InterPro"/>
</dbReference>
<dbReference type="Proteomes" id="UP000694843">
    <property type="component" value="Unplaced"/>
</dbReference>
<dbReference type="FunFam" id="3.40.850.10:FF:000011">
    <property type="entry name" value="Kinesin family member 21A"/>
    <property type="match status" value="1"/>
</dbReference>
<feature type="repeat" description="WD" evidence="16">
    <location>
        <begin position="1605"/>
        <end position="1644"/>
    </location>
</feature>
<evidence type="ECO:0000313" key="21">
    <source>
        <dbReference type="Proteomes" id="UP000694843"/>
    </source>
</evidence>
<keyword evidence="12 18" id="KW-0175">Coiled coil</keyword>
<dbReference type="PROSITE" id="PS00411">
    <property type="entry name" value="KINESIN_MOTOR_1"/>
    <property type="match status" value="1"/>
</dbReference>
<name>A0A979FRR5_HYAAZ</name>
<evidence type="ECO:0000313" key="22">
    <source>
        <dbReference type="RefSeq" id="XP_047739308.1"/>
    </source>
</evidence>
<keyword evidence="15" id="KW-0966">Cell projection</keyword>
<dbReference type="InterPro" id="IPR019821">
    <property type="entry name" value="Kinesin_motor_CS"/>
</dbReference>
<feature type="repeat" description="WD" evidence="16">
    <location>
        <begin position="1522"/>
        <end position="1561"/>
    </location>
</feature>
<dbReference type="InterPro" id="IPR027640">
    <property type="entry name" value="Kinesin-like_fam"/>
</dbReference>
<evidence type="ECO:0000256" key="17">
    <source>
        <dbReference type="PROSITE-ProRule" id="PRU00283"/>
    </source>
</evidence>
<keyword evidence="9" id="KW-0677">Repeat</keyword>
<dbReference type="PANTHER" id="PTHR47969:SF28">
    <property type="entry name" value="KINESIN-LIKE PROTEIN KIF21B"/>
    <property type="match status" value="1"/>
</dbReference>
<evidence type="ECO:0000256" key="9">
    <source>
        <dbReference type="ARBA" id="ARBA00022737"/>
    </source>
</evidence>
<evidence type="ECO:0000256" key="1">
    <source>
        <dbReference type="ARBA" id="ARBA00004245"/>
    </source>
</evidence>
<dbReference type="Pfam" id="PF25764">
    <property type="entry name" value="KIF21A_4th"/>
    <property type="match status" value="1"/>
</dbReference>
<dbReference type="PANTHER" id="PTHR47969">
    <property type="entry name" value="CHROMOSOME-ASSOCIATED KINESIN KIF4A-RELATED"/>
    <property type="match status" value="1"/>
</dbReference>
<gene>
    <name evidence="22" type="primary">LOC108669325</name>
</gene>
<feature type="domain" description="Kinesin motor" evidence="20">
    <location>
        <begin position="7"/>
        <end position="366"/>
    </location>
</feature>
<dbReference type="InterPro" id="IPR001680">
    <property type="entry name" value="WD40_rpt"/>
</dbReference>
<keyword evidence="14" id="KW-0206">Cytoskeleton</keyword>
<dbReference type="Gene3D" id="2.130.10.10">
    <property type="entry name" value="YVTN repeat-like/Quinoprotein amine dehydrogenase"/>
    <property type="match status" value="2"/>
</dbReference>
<reference evidence="22" key="1">
    <citation type="submission" date="2025-08" db="UniProtKB">
        <authorList>
            <consortium name="RefSeq"/>
        </authorList>
    </citation>
    <scope>IDENTIFICATION</scope>
    <source>
        <tissue evidence="22">Whole organism</tissue>
    </source>
</reference>
<dbReference type="Gene3D" id="3.40.850.10">
    <property type="entry name" value="Kinesin motor domain"/>
    <property type="match status" value="1"/>
</dbReference>
<evidence type="ECO:0000256" key="14">
    <source>
        <dbReference type="ARBA" id="ARBA00023212"/>
    </source>
</evidence>